<sequence>MYTTIIIWNSLVSVRGNTIGGEILDVGVIGVGMMGRNHARVYSELKAVDSLYLYDLNGEAARDLAGAFGATVSPNAEDLLRSVDAVSVCVPTPYHFSVATRVLDAGVPLLIEKPICATAEETRRLIGKIPDGLVVGVGHIERFNPIVPEIKKIVRDPLYIEMKRHNPASSRVSGSSVVEDLMIHDVDIMRNVLLPDGNYHLAGSGNQDVCSALFSFGETPVYLSASRKSSKKIRMIYIEEEEFTVEGDFMAQEIYIHRKPGRYAVEDERYVQENIIEKVLVNKQEPLKLELSTFLDCVAQGRAFPVSPAQALVNMEICEEVARCFAA</sequence>
<protein>
    <submittedName>
        <fullName evidence="2">Inositol 2-dehydrogenase/D-chiro-inositol 3-dehydrogenase</fullName>
        <ecNumber evidence="2">1.1.1.18</ecNumber>
    </submittedName>
</protein>
<dbReference type="Proteomes" id="UP000069850">
    <property type="component" value="Chromosome 1"/>
</dbReference>
<dbReference type="InterPro" id="IPR051450">
    <property type="entry name" value="Gfo/Idh/MocA_Oxidoreductases"/>
</dbReference>
<keyword evidence="2" id="KW-0560">Oxidoreductase</keyword>
<reference evidence="2 3" key="1">
    <citation type="submission" date="2016-01" db="EMBL/GenBank/DDBJ databases">
        <authorList>
            <person name="Manzoor S."/>
        </authorList>
    </citation>
    <scope>NUCLEOTIDE SEQUENCE [LARGE SCALE GENOMIC DNA]</scope>
    <source>
        <strain evidence="2">Methanoculleus sp MAB1</strain>
    </source>
</reference>
<dbReference type="PANTHER" id="PTHR43377">
    <property type="entry name" value="BILIVERDIN REDUCTASE A"/>
    <property type="match status" value="1"/>
</dbReference>
<name>A0A0X3BJL6_9EURY</name>
<organism evidence="2 3">
    <name type="scientific">Methanoculleus bourgensis</name>
    <dbReference type="NCBI Taxonomy" id="83986"/>
    <lineage>
        <taxon>Archaea</taxon>
        <taxon>Methanobacteriati</taxon>
        <taxon>Methanobacteriota</taxon>
        <taxon>Stenosarchaea group</taxon>
        <taxon>Methanomicrobia</taxon>
        <taxon>Methanomicrobiales</taxon>
        <taxon>Methanomicrobiaceae</taxon>
        <taxon>Methanoculleus</taxon>
    </lineage>
</organism>
<dbReference type="GO" id="GO:0000166">
    <property type="term" value="F:nucleotide binding"/>
    <property type="evidence" value="ECO:0007669"/>
    <property type="project" value="InterPro"/>
</dbReference>
<evidence type="ECO:0000259" key="1">
    <source>
        <dbReference type="Pfam" id="PF01408"/>
    </source>
</evidence>
<dbReference type="AlphaFoldDB" id="A0A0X3BJL6"/>
<dbReference type="GO" id="GO:0050112">
    <property type="term" value="F:inositol 2-dehydrogenase (NAD+) activity"/>
    <property type="evidence" value="ECO:0007669"/>
    <property type="project" value="UniProtKB-EC"/>
</dbReference>
<accession>A0A0X3BJL6</accession>
<dbReference type="EMBL" id="LT158599">
    <property type="protein sequence ID" value="CVK32298.1"/>
    <property type="molecule type" value="Genomic_DNA"/>
</dbReference>
<evidence type="ECO:0000313" key="3">
    <source>
        <dbReference type="Proteomes" id="UP000069850"/>
    </source>
</evidence>
<proteinExistence type="predicted"/>
<gene>
    <name evidence="2" type="primary">mviM</name>
    <name evidence="2" type="ORF">MMAB1_1084</name>
</gene>
<dbReference type="EC" id="1.1.1.18" evidence="2"/>
<dbReference type="Gene3D" id="3.40.50.720">
    <property type="entry name" value="NAD(P)-binding Rossmann-like Domain"/>
    <property type="match status" value="1"/>
</dbReference>
<dbReference type="KEGG" id="mema:MMAB1_1084"/>
<dbReference type="Gene3D" id="3.30.360.10">
    <property type="entry name" value="Dihydrodipicolinate Reductase, domain 2"/>
    <property type="match status" value="1"/>
</dbReference>
<dbReference type="Pfam" id="PF01408">
    <property type="entry name" value="GFO_IDH_MocA"/>
    <property type="match status" value="1"/>
</dbReference>
<dbReference type="SUPFAM" id="SSF51735">
    <property type="entry name" value="NAD(P)-binding Rossmann-fold domains"/>
    <property type="match status" value="1"/>
</dbReference>
<dbReference type="PANTHER" id="PTHR43377:SF1">
    <property type="entry name" value="BILIVERDIN REDUCTASE A"/>
    <property type="match status" value="1"/>
</dbReference>
<evidence type="ECO:0000313" key="2">
    <source>
        <dbReference type="EMBL" id="CVK32298.1"/>
    </source>
</evidence>
<dbReference type="InterPro" id="IPR000683">
    <property type="entry name" value="Gfo/Idh/MocA-like_OxRdtase_N"/>
</dbReference>
<dbReference type="InterPro" id="IPR036291">
    <property type="entry name" value="NAD(P)-bd_dom_sf"/>
</dbReference>
<feature type="domain" description="Gfo/Idh/MocA-like oxidoreductase N-terminal" evidence="1">
    <location>
        <begin position="25"/>
        <end position="126"/>
    </location>
</feature>